<organism evidence="2 3">
    <name type="scientific">Oncorhynchus mykiss</name>
    <name type="common">Rainbow trout</name>
    <name type="synonym">Salmo gairdneri</name>
    <dbReference type="NCBI Taxonomy" id="8022"/>
    <lineage>
        <taxon>Eukaryota</taxon>
        <taxon>Metazoa</taxon>
        <taxon>Chordata</taxon>
        <taxon>Craniata</taxon>
        <taxon>Vertebrata</taxon>
        <taxon>Euteleostomi</taxon>
        <taxon>Actinopterygii</taxon>
        <taxon>Neopterygii</taxon>
        <taxon>Teleostei</taxon>
        <taxon>Protacanthopterygii</taxon>
        <taxon>Salmoniformes</taxon>
        <taxon>Salmonidae</taxon>
        <taxon>Salmoninae</taxon>
        <taxon>Oncorhynchus</taxon>
    </lineage>
</organism>
<sequence length="80" mass="8982">MAVGRERRATIPRGRTRSLHRLTETRLWTATQLERISHGVGDSRKWTLHHRHGDHPSSASSDEEVWDLCGCGPPQATASN</sequence>
<dbReference type="Proteomes" id="UP000193380">
    <property type="component" value="Unassembled WGS sequence"/>
</dbReference>
<feature type="region of interest" description="Disordered" evidence="1">
    <location>
        <begin position="43"/>
        <end position="80"/>
    </location>
</feature>
<protein>
    <submittedName>
        <fullName evidence="2">Uncharacterized protein</fullName>
    </submittedName>
</protein>
<reference evidence="2" key="1">
    <citation type="journal article" date="2014" name="Nat. Commun.">
        <title>The rainbow trout genome provides novel insights into evolution after whole-genome duplication in vertebrates.</title>
        <authorList>
            <person name="Berthelot C."/>
            <person name="Brunet F."/>
            <person name="Chalopin D."/>
            <person name="Juanchich A."/>
            <person name="Bernard M."/>
            <person name="Noel B."/>
            <person name="Bento P."/>
            <person name="Da Silva C."/>
            <person name="Labadie K."/>
            <person name="Alberti A."/>
            <person name="Aury J.M."/>
            <person name="Louis A."/>
            <person name="Dehais P."/>
            <person name="Bardou P."/>
            <person name="Montfort J."/>
            <person name="Klopp C."/>
            <person name="Cabau C."/>
            <person name="Gaspin C."/>
            <person name="Thorgaard G.H."/>
            <person name="Boussaha M."/>
            <person name="Quillet E."/>
            <person name="Guyomard R."/>
            <person name="Galiana D."/>
            <person name="Bobe J."/>
            <person name="Volff J.N."/>
            <person name="Genet C."/>
            <person name="Wincker P."/>
            <person name="Jaillon O."/>
            <person name="Roest Crollius H."/>
            <person name="Guiguen Y."/>
        </authorList>
    </citation>
    <scope>NUCLEOTIDE SEQUENCE [LARGE SCALE GENOMIC DNA]</scope>
</reference>
<gene>
    <name evidence="2" type="ORF">GSONMT00062181001</name>
</gene>
<evidence type="ECO:0000313" key="3">
    <source>
        <dbReference type="Proteomes" id="UP000193380"/>
    </source>
</evidence>
<evidence type="ECO:0000313" key="2">
    <source>
        <dbReference type="EMBL" id="CDQ92343.1"/>
    </source>
</evidence>
<proteinExistence type="predicted"/>
<dbReference type="PaxDb" id="8022-A0A060YKH8"/>
<reference evidence="2" key="2">
    <citation type="submission" date="2014-03" db="EMBL/GenBank/DDBJ databases">
        <authorList>
            <person name="Genoscope - CEA"/>
        </authorList>
    </citation>
    <scope>NUCLEOTIDE SEQUENCE</scope>
</reference>
<dbReference type="EMBL" id="FR913115">
    <property type="protein sequence ID" value="CDQ92343.1"/>
    <property type="molecule type" value="Genomic_DNA"/>
</dbReference>
<name>A0A060YKH8_ONCMY</name>
<evidence type="ECO:0000256" key="1">
    <source>
        <dbReference type="SAM" id="MobiDB-lite"/>
    </source>
</evidence>
<accession>A0A060YKH8</accession>
<dbReference type="AlphaFoldDB" id="A0A060YKH8"/>